<protein>
    <submittedName>
        <fullName evidence="2">Uncharacterized protein</fullName>
    </submittedName>
</protein>
<accession>A0A6J4RDV8</accession>
<feature type="non-terminal residue" evidence="2">
    <location>
        <position position="1"/>
    </location>
</feature>
<feature type="compositionally biased region" description="Basic residues" evidence="1">
    <location>
        <begin position="20"/>
        <end position="36"/>
    </location>
</feature>
<feature type="region of interest" description="Disordered" evidence="1">
    <location>
        <begin position="1"/>
        <end position="46"/>
    </location>
</feature>
<feature type="non-terminal residue" evidence="2">
    <location>
        <position position="46"/>
    </location>
</feature>
<dbReference type="EMBL" id="CADCVS010000026">
    <property type="protein sequence ID" value="CAA9471321.1"/>
    <property type="molecule type" value="Genomic_DNA"/>
</dbReference>
<dbReference type="AlphaFoldDB" id="A0A6J4RDV8"/>
<name>A0A6J4RDV8_9ACTN</name>
<evidence type="ECO:0000256" key="1">
    <source>
        <dbReference type="SAM" id="MobiDB-lite"/>
    </source>
</evidence>
<sequence length="46" mass="4951">GPGPSVNREARLPHREAGVRARRRRRAPGHAGRRGRGPAPLGLALH</sequence>
<proteinExistence type="predicted"/>
<feature type="compositionally biased region" description="Low complexity" evidence="1">
    <location>
        <begin position="37"/>
        <end position="46"/>
    </location>
</feature>
<evidence type="ECO:0000313" key="2">
    <source>
        <dbReference type="EMBL" id="CAA9471321.1"/>
    </source>
</evidence>
<feature type="compositionally biased region" description="Basic and acidic residues" evidence="1">
    <location>
        <begin position="8"/>
        <end position="19"/>
    </location>
</feature>
<reference evidence="2" key="1">
    <citation type="submission" date="2020-02" db="EMBL/GenBank/DDBJ databases">
        <authorList>
            <person name="Meier V. D."/>
        </authorList>
    </citation>
    <scope>NUCLEOTIDE SEQUENCE</scope>
    <source>
        <strain evidence="2">AVDCRST_MAG30</strain>
    </source>
</reference>
<organism evidence="2">
    <name type="scientific">uncultured Solirubrobacteraceae bacterium</name>
    <dbReference type="NCBI Taxonomy" id="1162706"/>
    <lineage>
        <taxon>Bacteria</taxon>
        <taxon>Bacillati</taxon>
        <taxon>Actinomycetota</taxon>
        <taxon>Thermoleophilia</taxon>
        <taxon>Solirubrobacterales</taxon>
        <taxon>Solirubrobacteraceae</taxon>
        <taxon>environmental samples</taxon>
    </lineage>
</organism>
<gene>
    <name evidence="2" type="ORF">AVDCRST_MAG30-128</name>
</gene>